<dbReference type="InterPro" id="IPR000073">
    <property type="entry name" value="AB_hydrolase_1"/>
</dbReference>
<sequence length="398" mass="42137">MHPAGGLTPGLLPPYTPAPAPVEQAAAGNRRRHAALAVLSAFVALLLFVTLAFHGYVAWVIAHPYVPALTTNPLDAKGLAYSDVAFPSQSGRTIVHGWYIPAASGAAAGSSAAGDVHAASASGKVASADSGNVSAGHAGQAASGSGKPAAAAQDLAAPAQAQSNRTVVFSHGYGANREETWVPMYDLAELLHGLHYNVFMFDYGYASSGKRTPATGGQEESQQLLAAVQYARSQGAGEVVVWGFSMGAGTALQAALQTNGTDRIDAMLLDSLFLPSSDSMYNNVRQYLKDIPRYPSMPLITWMLPFFTGVQLDHLPVKQVMQTDYKMPLFIMHGTDDAMASVSTAEAIASDQRNALSRSWVVQGGKHELLFRMHPKEYIQRAALFLSQVDAAYQAQSA</sequence>
<dbReference type="PANTHER" id="PTHR12277">
    <property type="entry name" value="ALPHA/BETA HYDROLASE DOMAIN-CONTAINING PROTEIN"/>
    <property type="match status" value="1"/>
</dbReference>
<keyword evidence="4" id="KW-0378">Hydrolase</keyword>
<gene>
    <name evidence="4" type="ORF">GXP70_04375</name>
</gene>
<dbReference type="PANTHER" id="PTHR12277:SF81">
    <property type="entry name" value="PROTEIN ABHD13"/>
    <property type="match status" value="1"/>
</dbReference>
<dbReference type="GO" id="GO:0016787">
    <property type="term" value="F:hydrolase activity"/>
    <property type="evidence" value="ECO:0007669"/>
    <property type="project" value="UniProtKB-KW"/>
</dbReference>
<evidence type="ECO:0000259" key="3">
    <source>
        <dbReference type="Pfam" id="PF00561"/>
    </source>
</evidence>
<keyword evidence="5" id="KW-1185">Reference proteome</keyword>
<evidence type="ECO:0000256" key="2">
    <source>
        <dbReference type="SAM" id="Phobius"/>
    </source>
</evidence>
<dbReference type="EMBL" id="CP048209">
    <property type="protein sequence ID" value="QHT63727.1"/>
    <property type="molecule type" value="Genomic_DNA"/>
</dbReference>
<dbReference type="AlphaFoldDB" id="A0A6C0G7K7"/>
<accession>A0A6C0G7K7</accession>
<feature type="domain" description="AB hydrolase-1" evidence="3">
    <location>
        <begin position="166"/>
        <end position="293"/>
    </location>
</feature>
<dbReference type="Gene3D" id="3.40.50.1820">
    <property type="entry name" value="alpha/beta hydrolase"/>
    <property type="match status" value="1"/>
</dbReference>
<organism evidence="4 5">
    <name type="scientific">Paenibacillus lycopersici</name>
    <dbReference type="NCBI Taxonomy" id="2704462"/>
    <lineage>
        <taxon>Bacteria</taxon>
        <taxon>Bacillati</taxon>
        <taxon>Bacillota</taxon>
        <taxon>Bacilli</taxon>
        <taxon>Bacillales</taxon>
        <taxon>Paenibacillaceae</taxon>
        <taxon>Paenibacillus</taxon>
    </lineage>
</organism>
<dbReference type="InterPro" id="IPR029058">
    <property type="entry name" value="AB_hydrolase_fold"/>
</dbReference>
<feature type="transmembrane region" description="Helical" evidence="2">
    <location>
        <begin position="34"/>
        <end position="62"/>
    </location>
</feature>
<evidence type="ECO:0000313" key="5">
    <source>
        <dbReference type="Proteomes" id="UP000476064"/>
    </source>
</evidence>
<name>A0A6C0G7K7_9BACL</name>
<keyword evidence="2" id="KW-0812">Transmembrane</keyword>
<proteinExistence type="predicted"/>
<keyword evidence="2" id="KW-0472">Membrane</keyword>
<reference evidence="4 5" key="1">
    <citation type="submission" date="2020-01" db="EMBL/GenBank/DDBJ databases">
        <title>Paenibacillus sp. nov., isolated from tomato rhizosphere.</title>
        <authorList>
            <person name="Weon H.-Y."/>
            <person name="Lee S.A."/>
        </authorList>
    </citation>
    <scope>NUCLEOTIDE SEQUENCE [LARGE SCALE GENOMIC DNA]</scope>
    <source>
        <strain evidence="4 5">12200R-189</strain>
    </source>
</reference>
<dbReference type="SUPFAM" id="SSF53474">
    <property type="entry name" value="alpha/beta-Hydrolases"/>
    <property type="match status" value="1"/>
</dbReference>
<evidence type="ECO:0000256" key="1">
    <source>
        <dbReference type="SAM" id="MobiDB-lite"/>
    </source>
</evidence>
<keyword evidence="2" id="KW-1133">Transmembrane helix</keyword>
<dbReference type="Proteomes" id="UP000476064">
    <property type="component" value="Chromosome"/>
</dbReference>
<dbReference type="KEGG" id="plyc:GXP70_04375"/>
<dbReference type="Pfam" id="PF00561">
    <property type="entry name" value="Abhydrolase_1"/>
    <property type="match status" value="1"/>
</dbReference>
<feature type="region of interest" description="Disordered" evidence="1">
    <location>
        <begin position="136"/>
        <end position="158"/>
    </location>
</feature>
<protein>
    <submittedName>
        <fullName evidence="4">Alpha/beta hydrolase</fullName>
    </submittedName>
</protein>
<evidence type="ECO:0000313" key="4">
    <source>
        <dbReference type="EMBL" id="QHT63727.1"/>
    </source>
</evidence>